<protein>
    <recommendedName>
        <fullName evidence="3">Agmatine deiminase</fullName>
    </recommendedName>
</protein>
<dbReference type="EMBL" id="JACJVJ010000001">
    <property type="protein sequence ID" value="MBC2777065.1"/>
    <property type="molecule type" value="Genomic_DNA"/>
</dbReference>
<evidence type="ECO:0000313" key="2">
    <source>
        <dbReference type="Proteomes" id="UP000564378"/>
    </source>
</evidence>
<accession>A0A842HVY5</accession>
<comment type="caution">
    <text evidence="1">The sequence shown here is derived from an EMBL/GenBank/DDBJ whole genome shotgun (WGS) entry which is preliminary data.</text>
</comment>
<name>A0A842HVY5_9SPHN</name>
<evidence type="ECO:0008006" key="3">
    <source>
        <dbReference type="Google" id="ProtNLM"/>
    </source>
</evidence>
<dbReference type="SUPFAM" id="SSF55909">
    <property type="entry name" value="Pentein"/>
    <property type="match status" value="1"/>
</dbReference>
<dbReference type="Gene3D" id="3.75.10.10">
    <property type="entry name" value="L-arginine/glycine Amidinotransferase, Chain A"/>
    <property type="match status" value="1"/>
</dbReference>
<sequence>MHLLCSAAGPIRHLLLFAPEYEAEHFAAIYGALVASLPADAAITVAAEPGAQPHIARWPCDPARLAIVEIPDISITPWARDPLIAAAANGAPALLTTPELERRDDLRAAATLAEKTELASAPSPVAFEGGNILVGESHLFVGVDTLTALGDDGAALFETALRDLEGDRREIVPIGSADDAPSETFRTAHAGEEEWREIFHYRAKEGTRQPVFHIDMFLTLAGKGAGGGERILVGDPAMAAEMLGLPPHPLCLANRFNAIAADLEARGFAVTRNPLPMIYMDDPKKRRRTWYYASSNNALVQREPDIVWLPAYGHDNWPELEITDRQNREIWEGFGFEVRMIGEAQKLAENLGGLHCLTNVLRRS</sequence>
<keyword evidence="2" id="KW-1185">Reference proteome</keyword>
<dbReference type="AlphaFoldDB" id="A0A842HVY5"/>
<organism evidence="1 2">
    <name type="scientific">Parasphingopyxis marina</name>
    <dbReference type="NCBI Taxonomy" id="2761622"/>
    <lineage>
        <taxon>Bacteria</taxon>
        <taxon>Pseudomonadati</taxon>
        <taxon>Pseudomonadota</taxon>
        <taxon>Alphaproteobacteria</taxon>
        <taxon>Sphingomonadales</taxon>
        <taxon>Sphingomonadaceae</taxon>
        <taxon>Parasphingopyxis</taxon>
    </lineage>
</organism>
<dbReference type="Proteomes" id="UP000564378">
    <property type="component" value="Unassembled WGS sequence"/>
</dbReference>
<proteinExistence type="predicted"/>
<gene>
    <name evidence="1" type="ORF">H6P80_05455</name>
</gene>
<evidence type="ECO:0000313" key="1">
    <source>
        <dbReference type="EMBL" id="MBC2777065.1"/>
    </source>
</evidence>
<dbReference type="RefSeq" id="WP_185800297.1">
    <property type="nucleotide sequence ID" value="NZ_JACJVJ010000001.1"/>
</dbReference>
<reference evidence="1 2" key="1">
    <citation type="submission" date="2020-08" db="EMBL/GenBank/DDBJ databases">
        <title>Draft genome sequence of Parasphingopyxis sp. GrpM-11.</title>
        <authorList>
            <person name="Oh J."/>
            <person name="Roh D.-H."/>
        </authorList>
    </citation>
    <scope>NUCLEOTIDE SEQUENCE [LARGE SCALE GENOMIC DNA]</scope>
    <source>
        <strain evidence="1 2">GrpM-11</strain>
    </source>
</reference>